<name>A0ACB7UW23_DIOAL</name>
<reference evidence="2" key="1">
    <citation type="journal article" date="2022" name="Nat. Commun.">
        <title>Chromosome evolution and the genetic basis of agronomically important traits in greater yam.</title>
        <authorList>
            <person name="Bredeson J.V."/>
            <person name="Lyons J.B."/>
            <person name="Oniyinde I.O."/>
            <person name="Okereke N.R."/>
            <person name="Kolade O."/>
            <person name="Nnabue I."/>
            <person name="Nwadili C.O."/>
            <person name="Hribova E."/>
            <person name="Parker M."/>
            <person name="Nwogha J."/>
            <person name="Shu S."/>
            <person name="Carlson J."/>
            <person name="Kariba R."/>
            <person name="Muthemba S."/>
            <person name="Knop K."/>
            <person name="Barton G.J."/>
            <person name="Sherwood A.V."/>
            <person name="Lopez-Montes A."/>
            <person name="Asiedu R."/>
            <person name="Jamnadass R."/>
            <person name="Muchugi A."/>
            <person name="Goodstein D."/>
            <person name="Egesi C.N."/>
            <person name="Featherston J."/>
            <person name="Asfaw A."/>
            <person name="Simpson G.G."/>
            <person name="Dolezel J."/>
            <person name="Hendre P.S."/>
            <person name="Van Deynze A."/>
            <person name="Kumar P.L."/>
            <person name="Obidiegwu J.E."/>
            <person name="Bhattacharjee R."/>
            <person name="Rokhsar D.S."/>
        </authorList>
    </citation>
    <scope>NUCLEOTIDE SEQUENCE [LARGE SCALE GENOMIC DNA]</scope>
    <source>
        <strain evidence="2">cv. TDa95/00328</strain>
    </source>
</reference>
<protein>
    <submittedName>
        <fullName evidence="1">Myc-type basic helix-loop-helix (BHLH) domain-containing protein</fullName>
    </submittedName>
</protein>
<proteinExistence type="predicted"/>
<keyword evidence="2" id="KW-1185">Reference proteome</keyword>
<evidence type="ECO:0000313" key="2">
    <source>
        <dbReference type="Proteomes" id="UP000827976"/>
    </source>
</evidence>
<gene>
    <name evidence="1" type="ORF">IHE45_13G009600</name>
</gene>
<dbReference type="EMBL" id="CM037023">
    <property type="protein sequence ID" value="KAH7665080.1"/>
    <property type="molecule type" value="Genomic_DNA"/>
</dbReference>
<accession>A0ACB7UW23</accession>
<comment type="caution">
    <text evidence="1">The sequence shown here is derived from an EMBL/GenBank/DDBJ whole genome shotgun (WGS) entry which is preliminary data.</text>
</comment>
<dbReference type="Proteomes" id="UP000827976">
    <property type="component" value="Chromosome 13"/>
</dbReference>
<sequence length="339" mass="37604">MDIMPLRLLAPLGNVEPILNDQEMSFLHQVSLQQMTEVLEDDYQKTPFSFKSPEIATLNNFSSSVINDKPNLGTSRLATNFLKVENEDTYTTKQVSVIAQGAANSPKYLSFGNPDSLSDLQQLYINGVGEEKDEMKFLISKKPKLMNHDISSFQASGRASMGNNPHSSSRDHMIAERKRREKLNEQFLSLSAIIPDLAKTDKASLLVSTINYLKELVTKVKSLEESIIDGPVESAILMKDDEASLITNESSSSDPLFKIEAKLTGNIIVLKFQCKNLKGLAIKALSEIEKLFLTIIDLSIMPFASSSLDVVVMAKVEDGFSLTVKELVEKLSSFFSQII</sequence>
<organism evidence="1 2">
    <name type="scientific">Dioscorea alata</name>
    <name type="common">Purple yam</name>
    <dbReference type="NCBI Taxonomy" id="55571"/>
    <lineage>
        <taxon>Eukaryota</taxon>
        <taxon>Viridiplantae</taxon>
        <taxon>Streptophyta</taxon>
        <taxon>Embryophyta</taxon>
        <taxon>Tracheophyta</taxon>
        <taxon>Spermatophyta</taxon>
        <taxon>Magnoliopsida</taxon>
        <taxon>Liliopsida</taxon>
        <taxon>Dioscoreales</taxon>
        <taxon>Dioscoreaceae</taxon>
        <taxon>Dioscorea</taxon>
    </lineage>
</organism>
<evidence type="ECO:0000313" key="1">
    <source>
        <dbReference type="EMBL" id="KAH7665080.1"/>
    </source>
</evidence>